<organism evidence="2 3">
    <name type="scientific">Phyllosticta capitalensis</name>
    <dbReference type="NCBI Taxonomy" id="121624"/>
    <lineage>
        <taxon>Eukaryota</taxon>
        <taxon>Fungi</taxon>
        <taxon>Dikarya</taxon>
        <taxon>Ascomycota</taxon>
        <taxon>Pezizomycotina</taxon>
        <taxon>Dothideomycetes</taxon>
        <taxon>Dothideomycetes incertae sedis</taxon>
        <taxon>Botryosphaeriales</taxon>
        <taxon>Phyllostictaceae</taxon>
        <taxon>Phyllosticta</taxon>
    </lineage>
</organism>
<accession>A0ABR1YES5</accession>
<sequence>MLPFIRLPKSGLGHFNLAWPSPAAVTTSAVAAERFPASQSLGLLLLLLLRNSMMSFDGFPLQPAQLTRSRRRRAPRRDENSSERKKTTFWTGRSSLARRSSLRRVPRSLQEVNSPMTTSPLVLSVSQHHRQQRAVWLQNQARCSLATISIHSTKARFRLRQHSPPPPPKNPRIQETKHLETHLVCMRSPLTGPDCGRAPVGVPKDSGRWFGRLANQPATTRV</sequence>
<name>A0ABR1YES5_9PEZI</name>
<evidence type="ECO:0000313" key="2">
    <source>
        <dbReference type="EMBL" id="KAK8227231.1"/>
    </source>
</evidence>
<dbReference type="EMBL" id="JBBWRZ010000010">
    <property type="protein sequence ID" value="KAK8227231.1"/>
    <property type="molecule type" value="Genomic_DNA"/>
</dbReference>
<evidence type="ECO:0000313" key="3">
    <source>
        <dbReference type="Proteomes" id="UP001492380"/>
    </source>
</evidence>
<gene>
    <name evidence="2" type="ORF">HDK90DRAFT_53353</name>
</gene>
<evidence type="ECO:0000256" key="1">
    <source>
        <dbReference type="SAM" id="MobiDB-lite"/>
    </source>
</evidence>
<reference evidence="2 3" key="1">
    <citation type="submission" date="2024-04" db="EMBL/GenBank/DDBJ databases">
        <title>Phyllosticta paracitricarpa is synonymous to the EU quarantine fungus P. citricarpa based on phylogenomic analyses.</title>
        <authorList>
            <consortium name="Lawrence Berkeley National Laboratory"/>
            <person name="Van Ingen-Buijs V.A."/>
            <person name="Van Westerhoven A.C."/>
            <person name="Haridas S."/>
            <person name="Skiadas P."/>
            <person name="Martin F."/>
            <person name="Groenewald J.Z."/>
            <person name="Crous P.W."/>
            <person name="Seidl M.F."/>
        </authorList>
    </citation>
    <scope>NUCLEOTIDE SEQUENCE [LARGE SCALE GENOMIC DNA]</scope>
    <source>
        <strain evidence="2 3">CBS 123374</strain>
    </source>
</reference>
<proteinExistence type="predicted"/>
<feature type="compositionally biased region" description="Basic and acidic residues" evidence="1">
    <location>
        <begin position="76"/>
        <end position="86"/>
    </location>
</feature>
<keyword evidence="3" id="KW-1185">Reference proteome</keyword>
<protein>
    <submittedName>
        <fullName evidence="2">Uncharacterized protein</fullName>
    </submittedName>
</protein>
<feature type="region of interest" description="Disordered" evidence="1">
    <location>
        <begin position="65"/>
        <end position="90"/>
    </location>
</feature>
<comment type="caution">
    <text evidence="2">The sequence shown here is derived from an EMBL/GenBank/DDBJ whole genome shotgun (WGS) entry which is preliminary data.</text>
</comment>
<dbReference type="Proteomes" id="UP001492380">
    <property type="component" value="Unassembled WGS sequence"/>
</dbReference>